<feature type="transmembrane region" description="Helical" evidence="1">
    <location>
        <begin position="20"/>
        <end position="41"/>
    </location>
</feature>
<protein>
    <submittedName>
        <fullName evidence="2">Uncharacterized protein</fullName>
    </submittedName>
</protein>
<feature type="transmembrane region" description="Helical" evidence="1">
    <location>
        <begin position="105"/>
        <end position="122"/>
    </location>
</feature>
<feature type="transmembrane region" description="Helical" evidence="1">
    <location>
        <begin position="53"/>
        <end position="75"/>
    </location>
</feature>
<keyword evidence="1" id="KW-0812">Transmembrane</keyword>
<evidence type="ECO:0000313" key="2">
    <source>
        <dbReference type="EMBL" id="HJD42728.1"/>
    </source>
</evidence>
<name>A0A9D2RGS5_9FIRM</name>
<dbReference type="EMBL" id="DWUU01000042">
    <property type="protein sequence ID" value="HJD42728.1"/>
    <property type="molecule type" value="Genomic_DNA"/>
</dbReference>
<evidence type="ECO:0000313" key="3">
    <source>
        <dbReference type="Proteomes" id="UP000823909"/>
    </source>
</evidence>
<feature type="transmembrane region" description="Helical" evidence="1">
    <location>
        <begin position="129"/>
        <end position="147"/>
    </location>
</feature>
<dbReference type="InterPro" id="IPR046107">
    <property type="entry name" value="DUF6044"/>
</dbReference>
<keyword evidence="1" id="KW-0472">Membrane</keyword>
<accession>A0A9D2RGS5</accession>
<dbReference type="Pfam" id="PF19510">
    <property type="entry name" value="DUF6044"/>
    <property type="match status" value="1"/>
</dbReference>
<reference evidence="2" key="1">
    <citation type="journal article" date="2021" name="PeerJ">
        <title>Extensive microbial diversity within the chicken gut microbiome revealed by metagenomics and culture.</title>
        <authorList>
            <person name="Gilroy R."/>
            <person name="Ravi A."/>
            <person name="Getino M."/>
            <person name="Pursley I."/>
            <person name="Horton D.L."/>
            <person name="Alikhan N.F."/>
            <person name="Baker D."/>
            <person name="Gharbi K."/>
            <person name="Hall N."/>
            <person name="Watson M."/>
            <person name="Adriaenssens E.M."/>
            <person name="Foster-Nyarko E."/>
            <person name="Jarju S."/>
            <person name="Secka A."/>
            <person name="Antonio M."/>
            <person name="Oren A."/>
            <person name="Chaudhuri R.R."/>
            <person name="La Ragione R."/>
            <person name="Hildebrand F."/>
            <person name="Pallen M.J."/>
        </authorList>
    </citation>
    <scope>NUCLEOTIDE SEQUENCE</scope>
    <source>
        <strain evidence="2">ChiBcec15-3976</strain>
    </source>
</reference>
<organism evidence="2 3">
    <name type="scientific">Candidatus Mediterraneibacter quadrami</name>
    <dbReference type="NCBI Taxonomy" id="2838684"/>
    <lineage>
        <taxon>Bacteria</taxon>
        <taxon>Bacillati</taxon>
        <taxon>Bacillota</taxon>
        <taxon>Clostridia</taxon>
        <taxon>Lachnospirales</taxon>
        <taxon>Lachnospiraceae</taxon>
        <taxon>Mediterraneibacter</taxon>
    </lineage>
</organism>
<evidence type="ECO:0000256" key="1">
    <source>
        <dbReference type="SAM" id="Phobius"/>
    </source>
</evidence>
<proteinExistence type="predicted"/>
<keyword evidence="1" id="KW-1133">Transmembrane helix</keyword>
<reference evidence="2" key="2">
    <citation type="submission" date="2021-04" db="EMBL/GenBank/DDBJ databases">
        <authorList>
            <person name="Gilroy R."/>
        </authorList>
    </citation>
    <scope>NUCLEOTIDE SEQUENCE</scope>
    <source>
        <strain evidence="2">ChiBcec15-3976</strain>
    </source>
</reference>
<comment type="caution">
    <text evidence="2">The sequence shown here is derived from an EMBL/GenBank/DDBJ whole genome shotgun (WGS) entry which is preliminary data.</text>
</comment>
<gene>
    <name evidence="2" type="ORF">H9910_06930</name>
</gene>
<dbReference type="Proteomes" id="UP000823909">
    <property type="component" value="Unassembled WGS sequence"/>
</dbReference>
<sequence length="326" mass="38626">MAESMPVREAFRDMFFNGQYHAVSLQSIIVYVAMITFFVVITNYKYLNKTEQIHACQFSILLIYAILVALFYAFWKFKPVVDLRNELGGIFSSFQADRFYWTYPAVWYIILAYVLYFITILWSGRCLFTIGKIVKIVLIFFVGMNVWNNSNVQINWNKLMDSDYSKSGYLSWNDFYATDMFSEIIDYIGKDTSTYKVGSVGLYPSIALYNGFYCIDGYSNNYSLEYKHEFRKIIAEELEKDDDLKTYFDEWGNRCYLFSSEIPFQYYFTKNSKMEIEDWDVNINQLKNMGCDYILSTIKINNQSLALQNQFEMALHSYKIYLYKVQ</sequence>
<dbReference type="AlphaFoldDB" id="A0A9D2RGS5"/>